<dbReference type="InterPro" id="IPR000572">
    <property type="entry name" value="OxRdtase_Mopterin-bd_dom"/>
</dbReference>
<dbReference type="InterPro" id="IPR036374">
    <property type="entry name" value="OxRdtase_Mopterin-bd_sf"/>
</dbReference>
<dbReference type="Pfam" id="PF00174">
    <property type="entry name" value="Oxidored_molyb"/>
    <property type="match status" value="1"/>
</dbReference>
<evidence type="ECO:0000256" key="4">
    <source>
        <dbReference type="ARBA" id="ARBA00023002"/>
    </source>
</evidence>
<dbReference type="OrthoDB" id="10051395at2759"/>
<dbReference type="PANTHER" id="PTHR19372:SF7">
    <property type="entry name" value="SULFITE OXIDASE, MITOCHONDRIAL"/>
    <property type="match status" value="1"/>
</dbReference>
<keyword evidence="8" id="KW-1185">Reference proteome</keyword>
<dbReference type="Gene3D" id="2.60.40.650">
    <property type="match status" value="1"/>
</dbReference>
<evidence type="ECO:0000259" key="5">
    <source>
        <dbReference type="Pfam" id="PF00174"/>
    </source>
</evidence>
<comment type="cofactor">
    <cofactor evidence="1">
        <name>Mo-molybdopterin</name>
        <dbReference type="ChEBI" id="CHEBI:71302"/>
    </cofactor>
</comment>
<dbReference type="EMBL" id="KN838536">
    <property type="protein sequence ID" value="KIK10312.1"/>
    <property type="molecule type" value="Genomic_DNA"/>
</dbReference>
<reference evidence="7 8" key="1">
    <citation type="submission" date="2014-04" db="EMBL/GenBank/DDBJ databases">
        <authorList>
            <consortium name="DOE Joint Genome Institute"/>
            <person name="Kuo A."/>
            <person name="Kohler A."/>
            <person name="Nagy L.G."/>
            <person name="Floudas D."/>
            <person name="Copeland A."/>
            <person name="Barry K.W."/>
            <person name="Cichocki N."/>
            <person name="Veneault-Fourrey C."/>
            <person name="LaButti K."/>
            <person name="Lindquist E.A."/>
            <person name="Lipzen A."/>
            <person name="Lundell T."/>
            <person name="Morin E."/>
            <person name="Murat C."/>
            <person name="Sun H."/>
            <person name="Tunlid A."/>
            <person name="Henrissat B."/>
            <person name="Grigoriev I.V."/>
            <person name="Hibbett D.S."/>
            <person name="Martin F."/>
            <person name="Nordberg H.P."/>
            <person name="Cantor M.N."/>
            <person name="Hua S.X."/>
        </authorList>
    </citation>
    <scope>NUCLEOTIDE SEQUENCE [LARGE SCALE GENOMIC DNA]</scope>
    <source>
        <strain evidence="7 8">LaAM-08-1</strain>
    </source>
</reference>
<name>A0A0C9YIZ9_9AGAR</name>
<dbReference type="Gene3D" id="3.90.420.10">
    <property type="entry name" value="Oxidoreductase, molybdopterin-binding domain"/>
    <property type="match status" value="1"/>
</dbReference>
<dbReference type="STRING" id="1095629.A0A0C9YIZ9"/>
<dbReference type="InterPro" id="IPR005066">
    <property type="entry name" value="MoCF_OxRdtse_dimer"/>
</dbReference>
<evidence type="ECO:0000256" key="2">
    <source>
        <dbReference type="ARBA" id="ARBA00022505"/>
    </source>
</evidence>
<accession>A0A0C9YIZ9</accession>
<keyword evidence="2" id="KW-0500">Molybdenum</keyword>
<dbReference type="Proteomes" id="UP000054477">
    <property type="component" value="Unassembled WGS sequence"/>
</dbReference>
<dbReference type="GO" id="GO:0043546">
    <property type="term" value="F:molybdopterin cofactor binding"/>
    <property type="evidence" value="ECO:0007669"/>
    <property type="project" value="TreeGrafter"/>
</dbReference>
<evidence type="ECO:0000256" key="1">
    <source>
        <dbReference type="ARBA" id="ARBA00001924"/>
    </source>
</evidence>
<feature type="domain" description="Moybdenum cofactor oxidoreductase dimerisation" evidence="6">
    <location>
        <begin position="254"/>
        <end position="353"/>
    </location>
</feature>
<dbReference type="PANTHER" id="PTHR19372">
    <property type="entry name" value="SULFITE REDUCTASE"/>
    <property type="match status" value="1"/>
</dbReference>
<dbReference type="InterPro" id="IPR008335">
    <property type="entry name" value="Mopterin_OxRdtase_euk"/>
</dbReference>
<dbReference type="PRINTS" id="PR00407">
    <property type="entry name" value="EUMOPTERIN"/>
</dbReference>
<evidence type="ECO:0000313" key="8">
    <source>
        <dbReference type="Proteomes" id="UP000054477"/>
    </source>
</evidence>
<organism evidence="7 8">
    <name type="scientific">Laccaria amethystina LaAM-08-1</name>
    <dbReference type="NCBI Taxonomy" id="1095629"/>
    <lineage>
        <taxon>Eukaryota</taxon>
        <taxon>Fungi</taxon>
        <taxon>Dikarya</taxon>
        <taxon>Basidiomycota</taxon>
        <taxon>Agaricomycotina</taxon>
        <taxon>Agaricomycetes</taxon>
        <taxon>Agaricomycetidae</taxon>
        <taxon>Agaricales</taxon>
        <taxon>Agaricineae</taxon>
        <taxon>Hydnangiaceae</taxon>
        <taxon>Laccaria</taxon>
    </lineage>
</organism>
<dbReference type="AlphaFoldDB" id="A0A0C9YIZ9"/>
<dbReference type="GO" id="GO:0006790">
    <property type="term" value="P:sulfur compound metabolic process"/>
    <property type="evidence" value="ECO:0007669"/>
    <property type="project" value="TreeGrafter"/>
</dbReference>
<dbReference type="FunFam" id="3.90.420.10:FF:000002">
    <property type="entry name" value="sulfite oxidase, mitochondrial"/>
    <property type="match status" value="1"/>
</dbReference>
<proteinExistence type="predicted"/>
<evidence type="ECO:0008006" key="9">
    <source>
        <dbReference type="Google" id="ProtNLM"/>
    </source>
</evidence>
<dbReference type="InterPro" id="IPR014756">
    <property type="entry name" value="Ig_E-set"/>
</dbReference>
<feature type="domain" description="Oxidoreductase molybdopterin-binding" evidence="5">
    <location>
        <begin position="46"/>
        <end position="220"/>
    </location>
</feature>
<keyword evidence="3" id="KW-0479">Metal-binding</keyword>
<dbReference type="HOGENOM" id="CLU_003827_5_2_1"/>
<evidence type="ECO:0000259" key="6">
    <source>
        <dbReference type="Pfam" id="PF03404"/>
    </source>
</evidence>
<dbReference type="GO" id="GO:0030151">
    <property type="term" value="F:molybdenum ion binding"/>
    <property type="evidence" value="ECO:0007669"/>
    <property type="project" value="InterPro"/>
</dbReference>
<evidence type="ECO:0000256" key="3">
    <source>
        <dbReference type="ARBA" id="ARBA00022723"/>
    </source>
</evidence>
<dbReference type="GO" id="GO:0008482">
    <property type="term" value="F:sulfite oxidase activity"/>
    <property type="evidence" value="ECO:0007669"/>
    <property type="project" value="TreeGrafter"/>
</dbReference>
<dbReference type="SUPFAM" id="SSF56524">
    <property type="entry name" value="Oxidoreductase molybdopterin-binding domain"/>
    <property type="match status" value="1"/>
</dbReference>
<dbReference type="GO" id="GO:0020037">
    <property type="term" value="F:heme binding"/>
    <property type="evidence" value="ECO:0007669"/>
    <property type="project" value="TreeGrafter"/>
</dbReference>
<dbReference type="SUPFAM" id="SSF81296">
    <property type="entry name" value="E set domains"/>
    <property type="match status" value="1"/>
</dbReference>
<dbReference type="GO" id="GO:0005739">
    <property type="term" value="C:mitochondrion"/>
    <property type="evidence" value="ECO:0007669"/>
    <property type="project" value="TreeGrafter"/>
</dbReference>
<keyword evidence="4" id="KW-0560">Oxidoreductase</keyword>
<protein>
    <recommendedName>
        <fullName evidence="9">Sulfite oxidase</fullName>
    </recommendedName>
</protein>
<gene>
    <name evidence="7" type="ORF">K443DRAFT_670939</name>
</gene>
<dbReference type="Pfam" id="PF03404">
    <property type="entry name" value="Mo-co_dimer"/>
    <property type="match status" value="1"/>
</dbReference>
<reference evidence="8" key="2">
    <citation type="submission" date="2015-01" db="EMBL/GenBank/DDBJ databases">
        <title>Evolutionary Origins and Diversification of the Mycorrhizal Mutualists.</title>
        <authorList>
            <consortium name="DOE Joint Genome Institute"/>
            <consortium name="Mycorrhizal Genomics Consortium"/>
            <person name="Kohler A."/>
            <person name="Kuo A."/>
            <person name="Nagy L.G."/>
            <person name="Floudas D."/>
            <person name="Copeland A."/>
            <person name="Barry K.W."/>
            <person name="Cichocki N."/>
            <person name="Veneault-Fourrey C."/>
            <person name="LaButti K."/>
            <person name="Lindquist E.A."/>
            <person name="Lipzen A."/>
            <person name="Lundell T."/>
            <person name="Morin E."/>
            <person name="Murat C."/>
            <person name="Riley R."/>
            <person name="Ohm R."/>
            <person name="Sun H."/>
            <person name="Tunlid A."/>
            <person name="Henrissat B."/>
            <person name="Grigoriev I.V."/>
            <person name="Hibbett D.S."/>
            <person name="Martin F."/>
        </authorList>
    </citation>
    <scope>NUCLEOTIDE SEQUENCE [LARGE SCALE GENOMIC DNA]</scope>
    <source>
        <strain evidence="8">LaAM-08-1</strain>
    </source>
</reference>
<evidence type="ECO:0000313" key="7">
    <source>
        <dbReference type="EMBL" id="KIK10312.1"/>
    </source>
</evidence>
<sequence length="358" mass="39964">MDDTNEPSHSHLLDVQETTPFNAEPSAAALVEFPLTPEELVYCRNHGPVREFDDDTYLLQVVMGESKYINFSTDRLRTFFPKTQVVAVLQCAGIRRKEMGLIKPVHGVPWKDGVVANCIWGGVRLCDLLTYLGVQEACHVCFSSYATLCQDDEYYGASIPWEKAISEDEDVLIAYEMNGEPLSADHGAPLRVVVPGYLGARWVKWVDTILISEDESPNFYQQRDYKILPPTVETKEAAEPLWSKYPSMAVLPLNSVVAYVDQTSFNSIFVKGYGIPGPSGNITTVELTTDDGATWHRARVTYREGKWSWTLWEAEIHGVGESGTVYSRVVDAAGNAQPREGSWNLRGVAFNGWGVGKW</sequence>